<evidence type="ECO:0000256" key="8">
    <source>
        <dbReference type="ARBA" id="ARBA00023180"/>
    </source>
</evidence>
<organism evidence="14 15">
    <name type="scientific">Geodia barretti</name>
    <name type="common">Barrett's horny sponge</name>
    <dbReference type="NCBI Taxonomy" id="519541"/>
    <lineage>
        <taxon>Eukaryota</taxon>
        <taxon>Metazoa</taxon>
        <taxon>Porifera</taxon>
        <taxon>Demospongiae</taxon>
        <taxon>Heteroscleromorpha</taxon>
        <taxon>Tetractinellida</taxon>
        <taxon>Astrophorina</taxon>
        <taxon>Geodiidae</taxon>
        <taxon>Geodia</taxon>
    </lineage>
</organism>
<keyword evidence="4" id="KW-0645">Protease</keyword>
<dbReference type="EMBL" id="CASHTH010004530">
    <property type="protein sequence ID" value="CAI8058570.1"/>
    <property type="molecule type" value="Genomic_DNA"/>
</dbReference>
<evidence type="ECO:0000313" key="15">
    <source>
        <dbReference type="Proteomes" id="UP001174909"/>
    </source>
</evidence>
<dbReference type="CDD" id="cd03858">
    <property type="entry name" value="M14_CP_N-E_like"/>
    <property type="match status" value="1"/>
</dbReference>
<keyword evidence="8" id="KW-0325">Glycoprotein</keyword>
<feature type="transmembrane region" description="Helical" evidence="11">
    <location>
        <begin position="522"/>
        <end position="548"/>
    </location>
</feature>
<dbReference type="GO" id="GO:0016485">
    <property type="term" value="P:protein processing"/>
    <property type="evidence" value="ECO:0007669"/>
    <property type="project" value="TreeGrafter"/>
</dbReference>
<feature type="signal peptide" evidence="12">
    <location>
        <begin position="1"/>
        <end position="22"/>
    </location>
</feature>
<dbReference type="GO" id="GO:0008270">
    <property type="term" value="F:zinc ion binding"/>
    <property type="evidence" value="ECO:0007669"/>
    <property type="project" value="InterPro"/>
</dbReference>
<reference evidence="14" key="1">
    <citation type="submission" date="2023-03" db="EMBL/GenBank/DDBJ databases">
        <authorList>
            <person name="Steffen K."/>
            <person name="Cardenas P."/>
        </authorList>
    </citation>
    <scope>NUCLEOTIDE SEQUENCE</scope>
</reference>
<keyword evidence="7" id="KW-0862">Zinc</keyword>
<sequence>MPCRTVTVVAGLALFSLSTVLATPVSKPLAFLHHSNQAMSNFLDRIAATCPDITRVYTIGYSVKNQPLKVIELSDNPGMHEPGEPEFKYVANMHGNEVTGRETLLHLIYALCVEYGSNDRITRLVDNTRIHILPCMNPDGYNKAHVGDVQGTKGRVNEHGMDLNRNFLDRFPGRTQPHREPETLAVMNWIHEYPFVLSANLHNGALVANYPYDNSPAGHHMYTYSPDDDIFRQLALAYSEAHPTMHLGKPCPGDKSGFKDGITNGADWYSVDGGMQDYNYLNSNCFEITIEQGCTKFPHAVELENIWRSNRGALLTFIEEVHKGVKGFVVDSDGAGIHNATIDVSGREHSVRSAADGDFWRLLVPGEYTLSVSAKGYHDAKIDISVGSGAATEVQVILVRRNSDTATDNGVIDISASSEDDKEGNLSETPTDEDTNTAASDDKPEENTNESTATTTTNTTSSATTTTTTTTEDSTVENSSGSGAADMSESSSDSNSTENDIATAQNEPEGNSPTHRKRKPPIVAGMTMLVVIVLLVIAIFTLSILIAYHARAGRNSRNGYRKVSVEDDADSTVSPFSNSNENNNTLEREKKYSLAYQTQHRLLSDDEEQVVYSRPAILQDSA</sequence>
<comment type="similarity">
    <text evidence="2 9">Belongs to the peptidase M14 family.</text>
</comment>
<feature type="region of interest" description="Disordered" evidence="10">
    <location>
        <begin position="566"/>
        <end position="588"/>
    </location>
</feature>
<dbReference type="Proteomes" id="UP001174909">
    <property type="component" value="Unassembled WGS sequence"/>
</dbReference>
<evidence type="ECO:0000256" key="3">
    <source>
        <dbReference type="ARBA" id="ARBA00022645"/>
    </source>
</evidence>
<dbReference type="PROSITE" id="PS52035">
    <property type="entry name" value="PEPTIDASE_M14"/>
    <property type="match status" value="1"/>
</dbReference>
<evidence type="ECO:0000313" key="14">
    <source>
        <dbReference type="EMBL" id="CAI8058570.1"/>
    </source>
</evidence>
<dbReference type="GO" id="GO:0004181">
    <property type="term" value="F:metallocarboxypeptidase activity"/>
    <property type="evidence" value="ECO:0007669"/>
    <property type="project" value="InterPro"/>
</dbReference>
<feature type="compositionally biased region" description="Polar residues" evidence="10">
    <location>
        <begin position="571"/>
        <end position="585"/>
    </location>
</feature>
<evidence type="ECO:0000256" key="6">
    <source>
        <dbReference type="ARBA" id="ARBA00022801"/>
    </source>
</evidence>
<feature type="chain" id="PRO_5041356711" evidence="12">
    <location>
        <begin position="23"/>
        <end position="622"/>
    </location>
</feature>
<evidence type="ECO:0000256" key="11">
    <source>
        <dbReference type="SAM" id="Phobius"/>
    </source>
</evidence>
<dbReference type="PRINTS" id="PR00765">
    <property type="entry name" value="CRBOXYPTASEA"/>
</dbReference>
<evidence type="ECO:0000256" key="12">
    <source>
        <dbReference type="SAM" id="SignalP"/>
    </source>
</evidence>
<dbReference type="CDD" id="cd11308">
    <property type="entry name" value="Peptidase_M14NE-CP-C_like"/>
    <property type="match status" value="1"/>
</dbReference>
<evidence type="ECO:0000256" key="5">
    <source>
        <dbReference type="ARBA" id="ARBA00022723"/>
    </source>
</evidence>
<evidence type="ECO:0000256" key="9">
    <source>
        <dbReference type="PROSITE-ProRule" id="PRU01379"/>
    </source>
</evidence>
<keyword evidence="6" id="KW-0378">Hydrolase</keyword>
<dbReference type="InterPro" id="IPR050753">
    <property type="entry name" value="Peptidase_M14_domain"/>
</dbReference>
<evidence type="ECO:0000256" key="2">
    <source>
        <dbReference type="ARBA" id="ARBA00005988"/>
    </source>
</evidence>
<name>A0AA35XMZ3_GEOBA</name>
<evidence type="ECO:0000256" key="7">
    <source>
        <dbReference type="ARBA" id="ARBA00022833"/>
    </source>
</evidence>
<keyword evidence="5" id="KW-0479">Metal-binding</keyword>
<keyword evidence="15" id="KW-1185">Reference proteome</keyword>
<dbReference type="Gene3D" id="3.40.630.10">
    <property type="entry name" value="Zn peptidases"/>
    <property type="match status" value="1"/>
</dbReference>
<dbReference type="Pfam" id="PF00246">
    <property type="entry name" value="Peptidase_M14"/>
    <property type="match status" value="1"/>
</dbReference>
<feature type="region of interest" description="Disordered" evidence="10">
    <location>
        <begin position="408"/>
        <end position="519"/>
    </location>
</feature>
<evidence type="ECO:0000259" key="13">
    <source>
        <dbReference type="PROSITE" id="PS52035"/>
    </source>
</evidence>
<dbReference type="SUPFAM" id="SSF49464">
    <property type="entry name" value="Carboxypeptidase regulatory domain-like"/>
    <property type="match status" value="1"/>
</dbReference>
<dbReference type="SMART" id="SM00631">
    <property type="entry name" value="Zn_pept"/>
    <property type="match status" value="1"/>
</dbReference>
<evidence type="ECO:0000256" key="1">
    <source>
        <dbReference type="ARBA" id="ARBA00001947"/>
    </source>
</evidence>
<protein>
    <submittedName>
        <fullName evidence="14">Carboxypeptidase D</fullName>
    </submittedName>
</protein>
<feature type="active site" description="Proton donor/acceptor" evidence="9">
    <location>
        <position position="291"/>
    </location>
</feature>
<dbReference type="GO" id="GO:0005615">
    <property type="term" value="C:extracellular space"/>
    <property type="evidence" value="ECO:0007669"/>
    <property type="project" value="TreeGrafter"/>
</dbReference>
<dbReference type="PANTHER" id="PTHR11532:SF73">
    <property type="entry name" value="CARBOXYPEPTIDASE D"/>
    <property type="match status" value="1"/>
</dbReference>
<keyword evidence="11" id="KW-1133">Transmembrane helix</keyword>
<keyword evidence="11" id="KW-0472">Membrane</keyword>
<dbReference type="SUPFAM" id="SSF53187">
    <property type="entry name" value="Zn-dependent exopeptidases"/>
    <property type="match status" value="1"/>
</dbReference>
<proteinExistence type="inferred from homology"/>
<dbReference type="FunFam" id="3.40.630.10:FF:000020">
    <property type="entry name" value="Carboxypeptidase D"/>
    <property type="match status" value="1"/>
</dbReference>
<evidence type="ECO:0000256" key="10">
    <source>
        <dbReference type="SAM" id="MobiDB-lite"/>
    </source>
</evidence>
<feature type="compositionally biased region" description="Low complexity" evidence="10">
    <location>
        <begin position="449"/>
        <end position="499"/>
    </location>
</feature>
<dbReference type="GO" id="GO:0006518">
    <property type="term" value="P:peptide metabolic process"/>
    <property type="evidence" value="ECO:0007669"/>
    <property type="project" value="TreeGrafter"/>
</dbReference>
<dbReference type="InterPro" id="IPR000834">
    <property type="entry name" value="Peptidase_M14"/>
</dbReference>
<dbReference type="InterPro" id="IPR008969">
    <property type="entry name" value="CarboxyPept-like_regulatory"/>
</dbReference>
<comment type="caution">
    <text evidence="14">The sequence shown here is derived from an EMBL/GenBank/DDBJ whole genome shotgun (WGS) entry which is preliminary data.</text>
</comment>
<dbReference type="Gene3D" id="2.60.40.1120">
    <property type="entry name" value="Carboxypeptidase-like, regulatory domain"/>
    <property type="match status" value="1"/>
</dbReference>
<accession>A0AA35XMZ3</accession>
<feature type="domain" description="Peptidase M14" evidence="13">
    <location>
        <begin position="32"/>
        <end position="321"/>
    </location>
</feature>
<dbReference type="Pfam" id="PF13620">
    <property type="entry name" value="CarboxypepD_reg"/>
    <property type="match status" value="1"/>
</dbReference>
<comment type="cofactor">
    <cofactor evidence="1">
        <name>Zn(2+)</name>
        <dbReference type="ChEBI" id="CHEBI:29105"/>
    </cofactor>
</comment>
<dbReference type="PANTHER" id="PTHR11532">
    <property type="entry name" value="PROTEASE M14 CARBOXYPEPTIDASE"/>
    <property type="match status" value="1"/>
</dbReference>
<dbReference type="AlphaFoldDB" id="A0AA35XMZ3"/>
<keyword evidence="11" id="KW-0812">Transmembrane</keyword>
<gene>
    <name evidence="14" type="ORF">GBAR_LOCUS31848</name>
</gene>
<keyword evidence="12" id="KW-0732">Signal</keyword>
<evidence type="ECO:0000256" key="4">
    <source>
        <dbReference type="ARBA" id="ARBA00022670"/>
    </source>
</evidence>
<keyword evidence="3 14" id="KW-0121">Carboxypeptidase</keyword>
<feature type="compositionally biased region" description="Polar residues" evidence="10">
    <location>
        <begin position="500"/>
        <end position="513"/>
    </location>
</feature>